<dbReference type="AlphaFoldDB" id="A0A3N2PZB2"/>
<reference evidence="2 3" key="1">
    <citation type="journal article" date="2018" name="Mol. Ecol.">
        <title>The obligate alkalophilic soda-lake fungus Sodiomyces alkalinus has shifted to a protein diet.</title>
        <authorList>
            <person name="Grum-Grzhimaylo A.A."/>
            <person name="Falkoski D.L."/>
            <person name="van den Heuvel J."/>
            <person name="Valero-Jimenez C.A."/>
            <person name="Min B."/>
            <person name="Choi I.G."/>
            <person name="Lipzen A."/>
            <person name="Daum C.G."/>
            <person name="Aanen D.K."/>
            <person name="Tsang A."/>
            <person name="Henrissat B."/>
            <person name="Bilanenko E.N."/>
            <person name="de Vries R.P."/>
            <person name="van Kan J.A.L."/>
            <person name="Grigoriev I.V."/>
            <person name="Debets A.J.M."/>
        </authorList>
    </citation>
    <scope>NUCLEOTIDE SEQUENCE [LARGE SCALE GENOMIC DNA]</scope>
    <source>
        <strain evidence="2 3">F11</strain>
    </source>
</reference>
<gene>
    <name evidence="2" type="ORF">SODALDRAFT_331970</name>
</gene>
<dbReference type="OrthoDB" id="4358740at2759"/>
<name>A0A3N2PZB2_SODAK</name>
<sequence length="149" mass="16953">MDTKPLRVCARASQRSEEYTTAWEKPDNLIETTIEAMKEQNIPTGTPNLVAVQQLDLAIFVVFDLFYHDYDPRLGHLAQFNNLPVCEVVFKRGKVRAAMSSAERARYVNDQIRTFHILNGQEGRPPFREDLSKGQRAHYGAPRETTGSS</sequence>
<keyword evidence="3" id="KW-1185">Reference proteome</keyword>
<dbReference type="RefSeq" id="XP_028467650.1">
    <property type="nucleotide sequence ID" value="XM_028611593.1"/>
</dbReference>
<accession>A0A3N2PZB2</accession>
<evidence type="ECO:0000313" key="2">
    <source>
        <dbReference type="EMBL" id="ROT39844.1"/>
    </source>
</evidence>
<organism evidence="2 3">
    <name type="scientific">Sodiomyces alkalinus (strain CBS 110278 / VKM F-3762 / F11)</name>
    <name type="common">Alkaliphilic filamentous fungus</name>
    <dbReference type="NCBI Taxonomy" id="1314773"/>
    <lineage>
        <taxon>Eukaryota</taxon>
        <taxon>Fungi</taxon>
        <taxon>Dikarya</taxon>
        <taxon>Ascomycota</taxon>
        <taxon>Pezizomycotina</taxon>
        <taxon>Sordariomycetes</taxon>
        <taxon>Hypocreomycetidae</taxon>
        <taxon>Glomerellales</taxon>
        <taxon>Plectosphaerellaceae</taxon>
        <taxon>Sodiomyces</taxon>
    </lineage>
</organism>
<protein>
    <submittedName>
        <fullName evidence="2">Uncharacterized protein</fullName>
    </submittedName>
</protein>
<dbReference type="Proteomes" id="UP000272025">
    <property type="component" value="Unassembled WGS sequence"/>
</dbReference>
<evidence type="ECO:0000313" key="3">
    <source>
        <dbReference type="Proteomes" id="UP000272025"/>
    </source>
</evidence>
<dbReference type="STRING" id="1314773.A0A3N2PZB2"/>
<proteinExistence type="predicted"/>
<feature type="region of interest" description="Disordered" evidence="1">
    <location>
        <begin position="123"/>
        <end position="149"/>
    </location>
</feature>
<evidence type="ECO:0000256" key="1">
    <source>
        <dbReference type="SAM" id="MobiDB-lite"/>
    </source>
</evidence>
<dbReference type="GeneID" id="39580071"/>
<dbReference type="EMBL" id="ML119053">
    <property type="protein sequence ID" value="ROT39844.1"/>
    <property type="molecule type" value="Genomic_DNA"/>
</dbReference>